<dbReference type="InterPro" id="IPR013094">
    <property type="entry name" value="AB_hydrolase_3"/>
</dbReference>
<evidence type="ECO:0000313" key="4">
    <source>
        <dbReference type="Proteomes" id="UP000638043"/>
    </source>
</evidence>
<reference evidence="4" key="1">
    <citation type="journal article" date="2019" name="Int. J. Syst. Evol. Microbiol.">
        <title>The Global Catalogue of Microorganisms (GCM) 10K type strain sequencing project: providing services to taxonomists for standard genome sequencing and annotation.</title>
        <authorList>
            <consortium name="The Broad Institute Genomics Platform"/>
            <consortium name="The Broad Institute Genome Sequencing Center for Infectious Disease"/>
            <person name="Wu L."/>
            <person name="Ma J."/>
        </authorList>
    </citation>
    <scope>NUCLEOTIDE SEQUENCE [LARGE SCALE GENOMIC DNA]</scope>
    <source>
        <strain evidence="4">CGMCC 4.7181</strain>
    </source>
</reference>
<gene>
    <name evidence="3" type="ORF">GCM10010910_00090</name>
</gene>
<dbReference type="Gene3D" id="3.40.50.1820">
    <property type="entry name" value="alpha/beta hydrolase"/>
    <property type="match status" value="1"/>
</dbReference>
<dbReference type="PANTHER" id="PTHR48081:SF8">
    <property type="entry name" value="ALPHA_BETA HYDROLASE FOLD-3 DOMAIN-CONTAINING PROTEIN-RELATED"/>
    <property type="match status" value="1"/>
</dbReference>
<evidence type="ECO:0000256" key="1">
    <source>
        <dbReference type="ARBA" id="ARBA00022801"/>
    </source>
</evidence>
<dbReference type="RefSeq" id="WP_188699296.1">
    <property type="nucleotide sequence ID" value="NZ_BMMQ01000001.1"/>
</dbReference>
<proteinExistence type="predicted"/>
<comment type="caution">
    <text evidence="3">The sequence shown here is derived from an EMBL/GenBank/DDBJ whole genome shotgun (WGS) entry which is preliminary data.</text>
</comment>
<evidence type="ECO:0000259" key="2">
    <source>
        <dbReference type="Pfam" id="PF07859"/>
    </source>
</evidence>
<sequence>MTAPYMAAGNLVRVYPAANPTGAGIVWAHGGAFVHGTIDSPESDWVGRELAARGTAVVSVDYRLTTETSHHYPAASDDMLSAWAWTREHADELGIDARKLGIGGTSAGGNLAAGAALRLQGHSAPPALVVLAYPTLLAEQPAPSEELREKLLASGDPNRFASDRVRAMYEFYLGGSVENAPVSAVPGLASDEQLSQFPPTLMINGDVDQLRVSGEHFAARLAALGRDIEVVIEPGTTHGHLNHPDEGTAAHDSIRRIAERMARL</sequence>
<dbReference type="Proteomes" id="UP000638043">
    <property type="component" value="Unassembled WGS sequence"/>
</dbReference>
<dbReference type="InterPro" id="IPR029058">
    <property type="entry name" value="AB_hydrolase_fold"/>
</dbReference>
<keyword evidence="4" id="KW-1185">Reference proteome</keyword>
<keyword evidence="1" id="KW-0378">Hydrolase</keyword>
<dbReference type="PANTHER" id="PTHR48081">
    <property type="entry name" value="AB HYDROLASE SUPERFAMILY PROTEIN C4A8.06C"/>
    <property type="match status" value="1"/>
</dbReference>
<dbReference type="EMBL" id="BMMQ01000001">
    <property type="protein sequence ID" value="GGO58763.1"/>
    <property type="molecule type" value="Genomic_DNA"/>
</dbReference>
<feature type="domain" description="Alpha/beta hydrolase fold-3" evidence="2">
    <location>
        <begin position="25"/>
        <end position="240"/>
    </location>
</feature>
<accession>A0ABQ2MU88</accession>
<dbReference type="SUPFAM" id="SSF53474">
    <property type="entry name" value="alpha/beta-Hydrolases"/>
    <property type="match status" value="1"/>
</dbReference>
<evidence type="ECO:0000313" key="3">
    <source>
        <dbReference type="EMBL" id="GGO58763.1"/>
    </source>
</evidence>
<dbReference type="InterPro" id="IPR050300">
    <property type="entry name" value="GDXG_lipolytic_enzyme"/>
</dbReference>
<protein>
    <submittedName>
        <fullName evidence="3">Esterase</fullName>
    </submittedName>
</protein>
<organism evidence="3 4">
    <name type="scientific">Microbacterium nanhaiense</name>
    <dbReference type="NCBI Taxonomy" id="1301026"/>
    <lineage>
        <taxon>Bacteria</taxon>
        <taxon>Bacillati</taxon>
        <taxon>Actinomycetota</taxon>
        <taxon>Actinomycetes</taxon>
        <taxon>Micrococcales</taxon>
        <taxon>Microbacteriaceae</taxon>
        <taxon>Microbacterium</taxon>
    </lineage>
</organism>
<name>A0ABQ2MU88_9MICO</name>
<dbReference type="Pfam" id="PF07859">
    <property type="entry name" value="Abhydrolase_3"/>
    <property type="match status" value="1"/>
</dbReference>